<dbReference type="SUPFAM" id="SSF54001">
    <property type="entry name" value="Cysteine proteinases"/>
    <property type="match status" value="1"/>
</dbReference>
<evidence type="ECO:0000313" key="3">
    <source>
        <dbReference type="EMBL" id="KAF2119799.1"/>
    </source>
</evidence>
<feature type="region of interest" description="Disordered" evidence="1">
    <location>
        <begin position="72"/>
        <end position="123"/>
    </location>
</feature>
<dbReference type="InterPro" id="IPR003323">
    <property type="entry name" value="OTU_dom"/>
</dbReference>
<accession>A0A6A5ZKC2</accession>
<evidence type="ECO:0000313" key="4">
    <source>
        <dbReference type="Proteomes" id="UP000799770"/>
    </source>
</evidence>
<name>A0A6A5ZKC2_9PLEO</name>
<gene>
    <name evidence="3" type="ORF">BDV96DRAFT_487139</name>
</gene>
<evidence type="ECO:0000256" key="1">
    <source>
        <dbReference type="SAM" id="MobiDB-lite"/>
    </source>
</evidence>
<reference evidence="3" key="1">
    <citation type="journal article" date="2020" name="Stud. Mycol.">
        <title>101 Dothideomycetes genomes: a test case for predicting lifestyles and emergence of pathogens.</title>
        <authorList>
            <person name="Haridas S."/>
            <person name="Albert R."/>
            <person name="Binder M."/>
            <person name="Bloem J."/>
            <person name="Labutti K."/>
            <person name="Salamov A."/>
            <person name="Andreopoulos B."/>
            <person name="Baker S."/>
            <person name="Barry K."/>
            <person name="Bills G."/>
            <person name="Bluhm B."/>
            <person name="Cannon C."/>
            <person name="Castanera R."/>
            <person name="Culley D."/>
            <person name="Daum C."/>
            <person name="Ezra D."/>
            <person name="Gonzalez J."/>
            <person name="Henrissat B."/>
            <person name="Kuo A."/>
            <person name="Liang C."/>
            <person name="Lipzen A."/>
            <person name="Lutzoni F."/>
            <person name="Magnuson J."/>
            <person name="Mondo S."/>
            <person name="Nolan M."/>
            <person name="Ohm R."/>
            <person name="Pangilinan J."/>
            <person name="Park H.-J."/>
            <person name="Ramirez L."/>
            <person name="Alfaro M."/>
            <person name="Sun H."/>
            <person name="Tritt A."/>
            <person name="Yoshinaga Y."/>
            <person name="Zwiers L.-H."/>
            <person name="Turgeon B."/>
            <person name="Goodwin S."/>
            <person name="Spatafora J."/>
            <person name="Crous P."/>
            <person name="Grigoriev I."/>
        </authorList>
    </citation>
    <scope>NUCLEOTIDE SEQUENCE</scope>
    <source>
        <strain evidence="3">CBS 627.86</strain>
    </source>
</reference>
<dbReference type="InterPro" id="IPR050704">
    <property type="entry name" value="Peptidase_C85-like"/>
</dbReference>
<dbReference type="PROSITE" id="PS50802">
    <property type="entry name" value="OTU"/>
    <property type="match status" value="1"/>
</dbReference>
<dbReference type="Proteomes" id="UP000799770">
    <property type="component" value="Unassembled WGS sequence"/>
</dbReference>
<feature type="compositionally biased region" description="Basic residues" evidence="1">
    <location>
        <begin position="26"/>
        <end position="38"/>
    </location>
</feature>
<dbReference type="PANTHER" id="PTHR12419">
    <property type="entry name" value="OTU DOMAIN CONTAINING PROTEIN"/>
    <property type="match status" value="1"/>
</dbReference>
<dbReference type="Gene3D" id="3.90.70.80">
    <property type="match status" value="1"/>
</dbReference>
<organism evidence="3 4">
    <name type="scientific">Lophiotrema nucula</name>
    <dbReference type="NCBI Taxonomy" id="690887"/>
    <lineage>
        <taxon>Eukaryota</taxon>
        <taxon>Fungi</taxon>
        <taxon>Dikarya</taxon>
        <taxon>Ascomycota</taxon>
        <taxon>Pezizomycotina</taxon>
        <taxon>Dothideomycetes</taxon>
        <taxon>Pleosporomycetidae</taxon>
        <taxon>Pleosporales</taxon>
        <taxon>Lophiotremataceae</taxon>
        <taxon>Lophiotrema</taxon>
    </lineage>
</organism>
<sequence>MDTAESLEALQARHRKEQRDLVARTTQKKKSATKKTRKGVNDECERLEQELKERQAQELAALNGVAIGESAAEPEVLEVEDEEDQLNGAEKAVEGLSIASPQPKGTTDPLEPQGGSKKPSRAKARLARRAAEQEALVAQAKAEAANLPDRREIERTQMKAHFGKYGLQEKEIRADGHCLYSAIADQIEARELGLEPRIEPKVNTEDLKLPAYKKVRHAAADFIEQNPDDFVGFMEEPLDAYLQKIRETGAWGGHLELQALAKTYGVKINVLQADGRVDKIEPEEADEDAKEIWLGYYKHNFGLGEHYNSLRKAP</sequence>
<dbReference type="InterPro" id="IPR038765">
    <property type="entry name" value="Papain-like_cys_pep_sf"/>
</dbReference>
<dbReference type="GO" id="GO:0016579">
    <property type="term" value="P:protein deubiquitination"/>
    <property type="evidence" value="ECO:0007669"/>
    <property type="project" value="TreeGrafter"/>
</dbReference>
<feature type="compositionally biased region" description="Acidic residues" evidence="1">
    <location>
        <begin position="75"/>
        <end position="85"/>
    </location>
</feature>
<dbReference type="AlphaFoldDB" id="A0A6A5ZKC2"/>
<feature type="domain" description="OTU" evidence="2">
    <location>
        <begin position="167"/>
        <end position="313"/>
    </location>
</feature>
<dbReference type="GO" id="GO:0004843">
    <property type="term" value="F:cysteine-type deubiquitinase activity"/>
    <property type="evidence" value="ECO:0007669"/>
    <property type="project" value="TreeGrafter"/>
</dbReference>
<dbReference type="Pfam" id="PF02338">
    <property type="entry name" value="OTU"/>
    <property type="match status" value="1"/>
</dbReference>
<dbReference type="PANTHER" id="PTHR12419:SF10">
    <property type="entry name" value="DEUBIQUITINASE OTUD6B"/>
    <property type="match status" value="1"/>
</dbReference>
<feature type="region of interest" description="Disordered" evidence="1">
    <location>
        <begin position="1"/>
        <end position="42"/>
    </location>
</feature>
<dbReference type="OrthoDB" id="415023at2759"/>
<proteinExistence type="predicted"/>
<protein>
    <recommendedName>
        <fullName evidence="2">OTU domain-containing protein</fullName>
    </recommendedName>
</protein>
<dbReference type="EMBL" id="ML977315">
    <property type="protein sequence ID" value="KAF2119799.1"/>
    <property type="molecule type" value="Genomic_DNA"/>
</dbReference>
<evidence type="ECO:0000259" key="2">
    <source>
        <dbReference type="PROSITE" id="PS50802"/>
    </source>
</evidence>
<dbReference type="InterPro" id="IPR049771">
    <property type="entry name" value="OTU2-like_OTU"/>
</dbReference>
<keyword evidence="4" id="KW-1185">Reference proteome</keyword>
<dbReference type="CDD" id="cd22762">
    <property type="entry name" value="OTU_fungi_OTU2-like"/>
    <property type="match status" value="1"/>
</dbReference>